<dbReference type="EMBL" id="JABAGR010000006">
    <property type="protein sequence ID" value="NMF26167.1"/>
    <property type="molecule type" value="Genomic_DNA"/>
</dbReference>
<accession>A0A7X9TBI7</accession>
<dbReference type="Proteomes" id="UP000565613">
    <property type="component" value="Unassembled WGS sequence"/>
</dbReference>
<dbReference type="AlphaFoldDB" id="A0A7X9TBI7"/>
<comment type="caution">
    <text evidence="2">The sequence shown here is derived from an EMBL/GenBank/DDBJ whole genome shotgun (WGS) entry which is preliminary data.</text>
</comment>
<dbReference type="RefSeq" id="WP_170104223.1">
    <property type="nucleotide sequence ID" value="NZ_JABAGR010000006.1"/>
</dbReference>
<name>A0A7X9TBI7_9ACTN</name>
<organism evidence="2 3">
    <name type="scientific">Parafannyhessea umbonata</name>
    <dbReference type="NCBI Taxonomy" id="604330"/>
    <lineage>
        <taxon>Bacteria</taxon>
        <taxon>Bacillati</taxon>
        <taxon>Actinomycetota</taxon>
        <taxon>Coriobacteriia</taxon>
        <taxon>Coriobacteriales</taxon>
        <taxon>Atopobiaceae</taxon>
        <taxon>Parafannyhessea</taxon>
    </lineage>
</organism>
<evidence type="ECO:0000313" key="3">
    <source>
        <dbReference type="Proteomes" id="UP000565613"/>
    </source>
</evidence>
<sequence>MSRDMFPKPVWVFLIILDFCLLLLGFMTVNLMTSALALVLAFLINRYGLETLLGPDQGKGIRLHKKIQITNEQKREIIAALKAERMKKRSGSKEVSG</sequence>
<reference evidence="2 3" key="1">
    <citation type="submission" date="2020-04" db="EMBL/GenBank/DDBJ databases">
        <authorList>
            <person name="Hitch T.C.A."/>
            <person name="Wylensek D."/>
            <person name="Clavel T."/>
        </authorList>
    </citation>
    <scope>NUCLEOTIDE SEQUENCE [LARGE SCALE GENOMIC DNA]</scope>
    <source>
        <strain evidence="2 3">105184</strain>
    </source>
</reference>
<feature type="transmembrane region" description="Helical" evidence="1">
    <location>
        <begin position="12"/>
        <end position="44"/>
    </location>
</feature>
<proteinExistence type="predicted"/>
<keyword evidence="1" id="KW-0812">Transmembrane</keyword>
<keyword evidence="1" id="KW-1133">Transmembrane helix</keyword>
<keyword evidence="1" id="KW-0472">Membrane</keyword>
<evidence type="ECO:0000256" key="1">
    <source>
        <dbReference type="SAM" id="Phobius"/>
    </source>
</evidence>
<gene>
    <name evidence="2" type="ORF">HF885_06960</name>
</gene>
<evidence type="ECO:0000313" key="2">
    <source>
        <dbReference type="EMBL" id="NMF26167.1"/>
    </source>
</evidence>
<protein>
    <submittedName>
        <fullName evidence="2">Uncharacterized protein</fullName>
    </submittedName>
</protein>